<dbReference type="GO" id="GO:0000993">
    <property type="term" value="F:RNA polymerase II complex binding"/>
    <property type="evidence" value="ECO:0007669"/>
    <property type="project" value="TreeGrafter"/>
</dbReference>
<evidence type="ECO:0000313" key="5">
    <source>
        <dbReference type="Proteomes" id="UP000308199"/>
    </source>
</evidence>
<dbReference type="OrthoDB" id="10260285at2759"/>
<evidence type="ECO:0000313" key="4">
    <source>
        <dbReference type="EMBL" id="THH05412.1"/>
    </source>
</evidence>
<sequence>MSVKKSKLDLLHKVRFQNPLPPPPFPPKLLNIPTKPSRYAGPDFTASLAGETPLPMVVDAELGMPLDLSFYDCLWSEDADESLLNPEPNMAPPVDPKDAFMLGDSSLHSLHASLNGQYSSGAAPPTPQVSWLRKTEYISSAVSKTPTSSHDSRRTNEDTTVVDISRAAQIRDVEASFSGGSFNLASLKHPNKPGITAVESYEILPDADIWANAYDLFRFSERPGERPQDVPDPRLDCAILRPMESDGDHFLAYYLPKEDEVAENFAERRRNGEDVEDMIFSFVRDYETVKIEQDVPNEFLLILDNGDMDELSSADSSRRRTKGAYYKNIERKIVLKKKRANQWDTYTDKWDAINLSLATFSTEDLEEREEALAEVVDPLYMFSRADADADGEADETEVNVDAVGFNGYGEGISEQ</sequence>
<dbReference type="EMBL" id="SGPK01000263">
    <property type="protein sequence ID" value="THH05412.1"/>
    <property type="molecule type" value="Genomic_DNA"/>
</dbReference>
<dbReference type="GO" id="GO:0003682">
    <property type="term" value="F:chromatin binding"/>
    <property type="evidence" value="ECO:0007669"/>
    <property type="project" value="TreeGrafter"/>
</dbReference>
<comment type="caution">
    <text evidence="4">The sequence shown here is derived from an EMBL/GenBank/DDBJ whole genome shotgun (WGS) entry which is preliminary data.</text>
</comment>
<comment type="similarity">
    <text evidence="2">Belongs to the PAF1 family.</text>
</comment>
<evidence type="ECO:0000256" key="3">
    <source>
        <dbReference type="ARBA" id="ARBA00023242"/>
    </source>
</evidence>
<accession>A0A4S4L277</accession>
<dbReference type="PANTHER" id="PTHR23188:SF12">
    <property type="entry name" value="RNA POLYMERASE II-ASSOCIATED FACTOR 1 HOMOLOG"/>
    <property type="match status" value="1"/>
</dbReference>
<dbReference type="InterPro" id="IPR007133">
    <property type="entry name" value="RNA_pol_II-assoc_Paf1"/>
</dbReference>
<dbReference type="AlphaFoldDB" id="A0A4S4L277"/>
<protein>
    <recommendedName>
        <fullName evidence="6">RNA polymerase II-associated protein</fullName>
    </recommendedName>
</protein>
<dbReference type="GO" id="GO:0006368">
    <property type="term" value="P:transcription elongation by RNA polymerase II"/>
    <property type="evidence" value="ECO:0007669"/>
    <property type="project" value="InterPro"/>
</dbReference>
<evidence type="ECO:0008006" key="6">
    <source>
        <dbReference type="Google" id="ProtNLM"/>
    </source>
</evidence>
<proteinExistence type="inferred from homology"/>
<dbReference type="GO" id="GO:0016593">
    <property type="term" value="C:Cdc73/Paf1 complex"/>
    <property type="evidence" value="ECO:0007669"/>
    <property type="project" value="InterPro"/>
</dbReference>
<evidence type="ECO:0000256" key="2">
    <source>
        <dbReference type="ARBA" id="ARBA00007560"/>
    </source>
</evidence>
<dbReference type="Proteomes" id="UP000308199">
    <property type="component" value="Unassembled WGS sequence"/>
</dbReference>
<comment type="subcellular location">
    <subcellularLocation>
        <location evidence="1">Nucleus</location>
    </subcellularLocation>
</comment>
<organism evidence="4 5">
    <name type="scientific">Phellinidium pouzarii</name>
    <dbReference type="NCBI Taxonomy" id="167371"/>
    <lineage>
        <taxon>Eukaryota</taxon>
        <taxon>Fungi</taxon>
        <taxon>Dikarya</taxon>
        <taxon>Basidiomycota</taxon>
        <taxon>Agaricomycotina</taxon>
        <taxon>Agaricomycetes</taxon>
        <taxon>Hymenochaetales</taxon>
        <taxon>Hymenochaetaceae</taxon>
        <taxon>Phellinidium</taxon>
    </lineage>
</organism>
<keyword evidence="5" id="KW-1185">Reference proteome</keyword>
<reference evidence="4 5" key="1">
    <citation type="submission" date="2019-02" db="EMBL/GenBank/DDBJ databases">
        <title>Genome sequencing of the rare red list fungi Phellinidium pouzarii.</title>
        <authorList>
            <person name="Buettner E."/>
            <person name="Kellner H."/>
        </authorList>
    </citation>
    <scope>NUCLEOTIDE SEQUENCE [LARGE SCALE GENOMIC DNA]</scope>
    <source>
        <strain evidence="4 5">DSM 108285</strain>
    </source>
</reference>
<name>A0A4S4L277_9AGAM</name>
<evidence type="ECO:0000256" key="1">
    <source>
        <dbReference type="ARBA" id="ARBA00004123"/>
    </source>
</evidence>
<dbReference type="PANTHER" id="PTHR23188">
    <property type="entry name" value="RNA POLYMERASE II-ASSOCIATED FACTOR 1 HOMOLOG"/>
    <property type="match status" value="1"/>
</dbReference>
<dbReference type="Pfam" id="PF03985">
    <property type="entry name" value="Paf1"/>
    <property type="match status" value="1"/>
</dbReference>
<keyword evidence="3" id="KW-0539">Nucleus</keyword>
<gene>
    <name evidence="4" type="ORF">EW145_g4810</name>
</gene>